<proteinExistence type="predicted"/>
<dbReference type="AlphaFoldDB" id="A0A0B8NJK0"/>
<evidence type="ECO:0000313" key="3">
    <source>
        <dbReference type="EMBL" id="GAP30220.1"/>
    </source>
</evidence>
<keyword evidence="1" id="KW-0472">Membrane</keyword>
<dbReference type="KEGG" id="nsr:NS506_05824"/>
<organism evidence="3 4">
    <name type="scientific">Nocardia seriolae</name>
    <dbReference type="NCBI Taxonomy" id="37332"/>
    <lineage>
        <taxon>Bacteria</taxon>
        <taxon>Bacillati</taxon>
        <taxon>Actinomycetota</taxon>
        <taxon>Actinomycetes</taxon>
        <taxon>Mycobacteriales</taxon>
        <taxon>Nocardiaceae</taxon>
        <taxon>Nocardia</taxon>
    </lineage>
</organism>
<evidence type="ECO:0000313" key="2">
    <source>
        <dbReference type="EMBL" id="APA99860.1"/>
    </source>
</evidence>
<dbReference type="EMBL" id="CP017839">
    <property type="protein sequence ID" value="APA99860.1"/>
    <property type="molecule type" value="Genomic_DNA"/>
</dbReference>
<gene>
    <name evidence="2" type="ORF">NS506_05824</name>
    <name evidence="3" type="ORF">NSK11_contig00075-0016</name>
</gene>
<accession>A0A0B8NJK0</accession>
<dbReference type="OrthoDB" id="4563193at2"/>
<keyword evidence="1" id="KW-0812">Transmembrane</keyword>
<evidence type="ECO:0000256" key="1">
    <source>
        <dbReference type="SAM" id="Phobius"/>
    </source>
</evidence>
<dbReference type="EMBL" id="BBYQ01000075">
    <property type="protein sequence ID" value="GAP30220.1"/>
    <property type="molecule type" value="Genomic_DNA"/>
</dbReference>
<evidence type="ECO:0000313" key="5">
    <source>
        <dbReference type="Proteomes" id="UP000180166"/>
    </source>
</evidence>
<evidence type="ECO:0000313" key="4">
    <source>
        <dbReference type="Proteomes" id="UP000037179"/>
    </source>
</evidence>
<protein>
    <submittedName>
        <fullName evidence="3">Uncharacterized protein</fullName>
    </submittedName>
</protein>
<feature type="transmembrane region" description="Helical" evidence="1">
    <location>
        <begin position="246"/>
        <end position="265"/>
    </location>
</feature>
<name>A0A0B8NJK0_9NOCA</name>
<dbReference type="Proteomes" id="UP000037179">
    <property type="component" value="Unassembled WGS sequence"/>
</dbReference>
<keyword evidence="4" id="KW-1185">Reference proteome</keyword>
<reference evidence="3 4" key="2">
    <citation type="journal article" date="2016" name="Genome Announc.">
        <title>Draft Genome Sequence of Erythromycin- and Oxytetracycline-Sensitive Nocardia seriolae Strain U-1 (NBRC 110359).</title>
        <authorList>
            <person name="Imajoh M."/>
            <person name="Sukeda M."/>
            <person name="Shimizu M."/>
            <person name="Yamane J."/>
            <person name="Ohnishi K."/>
            <person name="Oshima S."/>
        </authorList>
    </citation>
    <scope>NUCLEOTIDE SEQUENCE [LARGE SCALE GENOMIC DNA]</scope>
    <source>
        <strain evidence="3 4">U-1</strain>
    </source>
</reference>
<sequence length="266" mass="29414">MRRLEFWLRGRLLAAGADEVHVDATFGAHTVDVLWRKGDRTCVIEVSSAAPELARARTLTAELRSGGCGEVLWICPPGFWTAQLPALGIDDFAAEGCEYRVVGGLLASGPGGVVSARQSSGELREFITGWVAEEIAFGCRDEHSGGWATVTDWERHTRTQAAVIARQRQELMNQRTALALARKATRDKTKQLLRLTHRLERAEIAAQQQADDLAQTRRKIADHNRVDATLRLTVASQRSAIVHWQLITWFAVLVIVTFIVAGLVLK</sequence>
<keyword evidence="1" id="KW-1133">Transmembrane helix</keyword>
<dbReference type="RefSeq" id="WP_033089345.1">
    <property type="nucleotide sequence ID" value="NZ_WMKD01000426.1"/>
</dbReference>
<dbReference type="Proteomes" id="UP000180166">
    <property type="component" value="Chromosome"/>
</dbReference>
<reference evidence="2 5" key="3">
    <citation type="submission" date="2016-10" db="EMBL/GenBank/DDBJ databases">
        <title>Genome sequence of Nocardia seriolae strain EM150506, isolated from Anguila japonica.</title>
        <authorList>
            <person name="Han H.-J."/>
        </authorList>
    </citation>
    <scope>NUCLEOTIDE SEQUENCE [LARGE SCALE GENOMIC DNA]</scope>
    <source>
        <strain evidence="2 5">EM150506</strain>
    </source>
</reference>
<reference evidence="4" key="1">
    <citation type="submission" date="2015-07" db="EMBL/GenBank/DDBJ databases">
        <title>Nocardia seriolae U-1 whole genome shotgun sequence.</title>
        <authorList>
            <person name="Imajoh M."/>
            <person name="Fukumoto Y."/>
            <person name="Sukeda M."/>
            <person name="Yamane J."/>
            <person name="Yamasaki K."/>
            <person name="Shimizu M."/>
            <person name="Ohnishi K."/>
            <person name="Oshima S."/>
        </authorList>
    </citation>
    <scope>NUCLEOTIDE SEQUENCE [LARGE SCALE GENOMIC DNA]</scope>
    <source>
        <strain evidence="4">U-1</strain>
    </source>
</reference>